<evidence type="ECO:0000313" key="2">
    <source>
        <dbReference type="Proteomes" id="UP000015102"/>
    </source>
</evidence>
<proteinExistence type="predicted"/>
<dbReference type="EnsemblMetazoa" id="MESCA007657-RA">
    <property type="protein sequence ID" value="MESCA007657-PA"/>
    <property type="gene ID" value="MESCA007657"/>
</dbReference>
<dbReference type="HOGENOM" id="CLU_2690647_0_0_1"/>
<accession>T1GV72</accession>
<reference evidence="2" key="1">
    <citation type="submission" date="2013-02" db="EMBL/GenBank/DDBJ databases">
        <authorList>
            <person name="Hughes D."/>
        </authorList>
    </citation>
    <scope>NUCLEOTIDE SEQUENCE</scope>
    <source>
        <strain>Durham</strain>
        <strain evidence="2">NC isolate 2 -- Noor lab</strain>
    </source>
</reference>
<evidence type="ECO:0000313" key="1">
    <source>
        <dbReference type="EnsemblMetazoa" id="MESCA007657-PA"/>
    </source>
</evidence>
<reference evidence="1" key="2">
    <citation type="submission" date="2015-06" db="UniProtKB">
        <authorList>
            <consortium name="EnsemblMetazoa"/>
        </authorList>
    </citation>
    <scope>IDENTIFICATION</scope>
</reference>
<sequence>MNKEIDTYANREYQGKIPYLYKDLGTLAPWCIIPFCYNEYGNWQLCNIFYGSAFFHFGEAKPPETSPNTGRVVF</sequence>
<dbReference type="EMBL" id="CAQQ02110538">
    <property type="status" value="NOT_ANNOTATED_CDS"/>
    <property type="molecule type" value="Genomic_DNA"/>
</dbReference>
<protein>
    <submittedName>
        <fullName evidence="1">Uncharacterized protein</fullName>
    </submittedName>
</protein>
<name>T1GV72_MEGSC</name>
<dbReference type="AlphaFoldDB" id="T1GV72"/>
<keyword evidence="2" id="KW-1185">Reference proteome</keyword>
<dbReference type="Proteomes" id="UP000015102">
    <property type="component" value="Unassembled WGS sequence"/>
</dbReference>
<organism evidence="1 2">
    <name type="scientific">Megaselia scalaris</name>
    <name type="common">Humpbacked fly</name>
    <name type="synonym">Phora scalaris</name>
    <dbReference type="NCBI Taxonomy" id="36166"/>
    <lineage>
        <taxon>Eukaryota</taxon>
        <taxon>Metazoa</taxon>
        <taxon>Ecdysozoa</taxon>
        <taxon>Arthropoda</taxon>
        <taxon>Hexapoda</taxon>
        <taxon>Insecta</taxon>
        <taxon>Pterygota</taxon>
        <taxon>Neoptera</taxon>
        <taxon>Endopterygota</taxon>
        <taxon>Diptera</taxon>
        <taxon>Brachycera</taxon>
        <taxon>Muscomorpha</taxon>
        <taxon>Platypezoidea</taxon>
        <taxon>Phoridae</taxon>
        <taxon>Megaseliini</taxon>
        <taxon>Megaselia</taxon>
    </lineage>
</organism>